<evidence type="ECO:0000313" key="13">
    <source>
        <dbReference type="EMBL" id="OQR66165.1"/>
    </source>
</evidence>
<evidence type="ECO:0000256" key="4">
    <source>
        <dbReference type="ARBA" id="ARBA00022698"/>
    </source>
</evidence>
<evidence type="ECO:0000256" key="6">
    <source>
        <dbReference type="ARBA" id="ARBA00022942"/>
    </source>
</evidence>
<dbReference type="PANTHER" id="PTHR32194">
    <property type="entry name" value="METALLOPROTEASE TLDD"/>
    <property type="match status" value="1"/>
</dbReference>
<evidence type="ECO:0000256" key="10">
    <source>
        <dbReference type="ARBA" id="ARBA00026071"/>
    </source>
</evidence>
<dbReference type="CDD" id="cd03761">
    <property type="entry name" value="proteasome_beta_type_5"/>
    <property type="match status" value="1"/>
</dbReference>
<keyword evidence="7" id="KW-0865">Zymogen</keyword>
<evidence type="ECO:0000256" key="7">
    <source>
        <dbReference type="ARBA" id="ARBA00023145"/>
    </source>
</evidence>
<evidence type="ECO:0000256" key="12">
    <source>
        <dbReference type="RuleBase" id="RU004203"/>
    </source>
</evidence>
<comment type="subunit">
    <text evidence="12">Component of the proteasome complex.</text>
</comment>
<accession>A0A1V9WY34</accession>
<name>A0A1V9WY34_9ACAR</name>
<dbReference type="PROSITE" id="PS00854">
    <property type="entry name" value="PROTEASOME_BETA_1"/>
    <property type="match status" value="1"/>
</dbReference>
<evidence type="ECO:0000256" key="2">
    <source>
        <dbReference type="ARBA" id="ARBA00022490"/>
    </source>
</evidence>
<dbReference type="Proteomes" id="UP000192247">
    <property type="component" value="Unassembled WGS sequence"/>
</dbReference>
<dbReference type="PANTHER" id="PTHR32194:SF3">
    <property type="entry name" value="PROTEASOME SUBUNIT BETA"/>
    <property type="match status" value="1"/>
</dbReference>
<dbReference type="OrthoDB" id="37597at2759"/>
<dbReference type="InParanoid" id="A0A1V9WY34"/>
<dbReference type="InterPro" id="IPR001353">
    <property type="entry name" value="Proteasome_sua/b"/>
</dbReference>
<dbReference type="SUPFAM" id="SSF56235">
    <property type="entry name" value="N-terminal nucleophile aminohydrolases (Ntn hydrolases)"/>
    <property type="match status" value="1"/>
</dbReference>
<dbReference type="GO" id="GO:0051603">
    <property type="term" value="P:proteolysis involved in protein catabolic process"/>
    <property type="evidence" value="ECO:0007669"/>
    <property type="project" value="InterPro"/>
</dbReference>
<dbReference type="GO" id="GO:0005839">
    <property type="term" value="C:proteasome core complex"/>
    <property type="evidence" value="ECO:0007669"/>
    <property type="project" value="InterPro"/>
</dbReference>
<comment type="similarity">
    <text evidence="12">Belongs to the peptidase T1B family.</text>
</comment>
<evidence type="ECO:0000256" key="11">
    <source>
        <dbReference type="PIRSR" id="PIRSR600243-1"/>
    </source>
</evidence>
<keyword evidence="2 12" id="KW-0963">Cytoplasm</keyword>
<comment type="catalytic activity">
    <reaction evidence="1">
        <text>Cleavage of peptide bonds with very broad specificity.</text>
        <dbReference type="EC" id="3.4.25.1"/>
    </reaction>
</comment>
<dbReference type="EMBL" id="MNPL01033481">
    <property type="protein sequence ID" value="OQR66165.1"/>
    <property type="molecule type" value="Genomic_DNA"/>
</dbReference>
<keyword evidence="14" id="KW-1185">Reference proteome</keyword>
<keyword evidence="8 12" id="KW-0539">Nucleus</keyword>
<dbReference type="InterPro" id="IPR023333">
    <property type="entry name" value="Proteasome_suB-type"/>
</dbReference>
<keyword evidence="5" id="KW-0378">Hydrolase</keyword>
<dbReference type="Pfam" id="PF00227">
    <property type="entry name" value="Proteasome"/>
    <property type="match status" value="1"/>
</dbReference>
<sequence length="290" mass="32049">MALVSLVGLDRQLSAFKTRRDDELENLEDAADNVKFHSRICLPPFSQPVETLAHLKQQDEHGRPLNLNFNKGTTTCAFKYQGGVCICVDSRATGGSFIGSGTVKKVIVVNDFLLGTMAGGAADCTYWLRILSERCRMYELRNKERISVAAASKLLANILYTYKGMGISMGTIIIGYDKRGPGLYYVDDQGNRVTGNLFSCGSGSPFALGVLDSNYRYDMTDEEAYELGRRAITAATYRDQASGGIVRCYHMKPTGWTHIGDTDCMDLYYKYKEENESRWAAGAPASTSTH</sequence>
<evidence type="ECO:0000256" key="9">
    <source>
        <dbReference type="ARBA" id="ARBA00024953"/>
    </source>
</evidence>
<gene>
    <name evidence="13" type="ORF">BIW11_14335</name>
</gene>
<dbReference type="InterPro" id="IPR000243">
    <property type="entry name" value="Pept_T1A_subB"/>
</dbReference>
<comment type="function">
    <text evidence="9">Non-catalytic component of the proteasome, a multicatalytic proteinase complex which is characterized by its ability to cleave peptides with Arg, Phe, Tyr, Leu, and Glu adjacent to the leaving group at neutral or slightly basic pH. The proteasome has an ATP-dependent proteolytic activity.</text>
</comment>
<evidence type="ECO:0000256" key="8">
    <source>
        <dbReference type="ARBA" id="ARBA00023242"/>
    </source>
</evidence>
<evidence type="ECO:0000313" key="14">
    <source>
        <dbReference type="Proteomes" id="UP000192247"/>
    </source>
</evidence>
<dbReference type="AlphaFoldDB" id="A0A1V9WY34"/>
<dbReference type="GO" id="GO:0005737">
    <property type="term" value="C:cytoplasm"/>
    <property type="evidence" value="ECO:0007669"/>
    <property type="project" value="UniProtKB-SubCell"/>
</dbReference>
<dbReference type="STRING" id="418985.A0A1V9WY34"/>
<keyword evidence="4" id="KW-0888">Threonine protease</keyword>
<evidence type="ECO:0000256" key="5">
    <source>
        <dbReference type="ARBA" id="ARBA00022801"/>
    </source>
</evidence>
<proteinExistence type="inferred from homology"/>
<protein>
    <recommendedName>
        <fullName evidence="12">Proteasome subunit beta</fullName>
    </recommendedName>
</protein>
<dbReference type="GO" id="GO:0005634">
    <property type="term" value="C:nucleus"/>
    <property type="evidence" value="ECO:0007669"/>
    <property type="project" value="UniProtKB-SubCell"/>
</dbReference>
<comment type="caution">
    <text evidence="13">The sequence shown here is derived from an EMBL/GenBank/DDBJ whole genome shotgun (WGS) entry which is preliminary data.</text>
</comment>
<dbReference type="PROSITE" id="PS51476">
    <property type="entry name" value="PROTEASOME_BETA_2"/>
    <property type="match status" value="1"/>
</dbReference>
<comment type="subcellular location">
    <subcellularLocation>
        <location evidence="12">Cytoplasm</location>
    </subcellularLocation>
    <subcellularLocation>
        <location evidence="12">Nucleus</location>
    </subcellularLocation>
</comment>
<dbReference type="GO" id="GO:0004298">
    <property type="term" value="F:threonine-type endopeptidase activity"/>
    <property type="evidence" value="ECO:0007669"/>
    <property type="project" value="UniProtKB-KW"/>
</dbReference>
<dbReference type="Gene3D" id="3.60.20.10">
    <property type="entry name" value="Glutamine Phosphoribosylpyrophosphate, subunit 1, domain 1"/>
    <property type="match status" value="1"/>
</dbReference>
<dbReference type="InterPro" id="IPR029055">
    <property type="entry name" value="Ntn_hydrolases_N"/>
</dbReference>
<comment type="function">
    <text evidence="12">Component of the proteasome, a multicatalytic proteinase complex which is characterized by its ability to cleave peptides with Arg, Phe, Tyr, Leu, and Glu adjacent to the leaving group at neutral or slightly basic pH. The proteasome has an ATP-dependent proteolytic activity.</text>
</comment>
<evidence type="ECO:0000256" key="1">
    <source>
        <dbReference type="ARBA" id="ARBA00001198"/>
    </source>
</evidence>
<dbReference type="InterPro" id="IPR016050">
    <property type="entry name" value="Proteasome_bsu_CS"/>
</dbReference>
<reference evidence="13 14" key="1">
    <citation type="journal article" date="2017" name="Gigascience">
        <title>Draft genome of the honey bee ectoparasitic mite, Tropilaelaps mercedesae, is shaped by the parasitic life history.</title>
        <authorList>
            <person name="Dong X."/>
            <person name="Armstrong S.D."/>
            <person name="Xia D."/>
            <person name="Makepeace B.L."/>
            <person name="Darby A.C."/>
            <person name="Kadowaki T."/>
        </authorList>
    </citation>
    <scope>NUCLEOTIDE SEQUENCE [LARGE SCALE GENOMIC DNA]</scope>
    <source>
        <strain evidence="13">Wuxi-XJTLU</strain>
    </source>
</reference>
<dbReference type="FunFam" id="3.60.20.10:FF:000051">
    <property type="entry name" value="Proteasome subunit beta"/>
    <property type="match status" value="1"/>
</dbReference>
<dbReference type="FunCoup" id="A0A1V9WY34">
    <property type="interactions" value="1048"/>
</dbReference>
<evidence type="ECO:0000256" key="3">
    <source>
        <dbReference type="ARBA" id="ARBA00022670"/>
    </source>
</evidence>
<organism evidence="13 14">
    <name type="scientific">Tropilaelaps mercedesae</name>
    <dbReference type="NCBI Taxonomy" id="418985"/>
    <lineage>
        <taxon>Eukaryota</taxon>
        <taxon>Metazoa</taxon>
        <taxon>Ecdysozoa</taxon>
        <taxon>Arthropoda</taxon>
        <taxon>Chelicerata</taxon>
        <taxon>Arachnida</taxon>
        <taxon>Acari</taxon>
        <taxon>Parasitiformes</taxon>
        <taxon>Mesostigmata</taxon>
        <taxon>Gamasina</taxon>
        <taxon>Dermanyssoidea</taxon>
        <taxon>Laelapidae</taxon>
        <taxon>Tropilaelaps</taxon>
    </lineage>
</organism>
<comment type="subunit">
    <text evidence="10">The 26S proteasome consists of a 20S proteasome core and two 19S regulatory subunits. The 20S proteasome core is composed of 28 subunits that are arranged in four stacked rings, resulting in a barrel-shaped structure. The two end rings are each formed by seven alpha subunits, and the two central rings are each formed by seven beta subunits. The catalytic chamber with the active sites is on the inside of the barrel.</text>
</comment>
<keyword evidence="6 12" id="KW-0647">Proteasome</keyword>
<keyword evidence="3" id="KW-0645">Protease</keyword>
<feature type="active site" description="Nucleophile" evidence="11">
    <location>
        <position position="73"/>
    </location>
</feature>
<dbReference type="PRINTS" id="PR00141">
    <property type="entry name" value="PROTEASOME"/>
</dbReference>